<keyword evidence="2" id="KW-0810">Translation regulation</keyword>
<evidence type="ECO:0000256" key="4">
    <source>
        <dbReference type="ARBA" id="ARBA00058490"/>
    </source>
</evidence>
<feature type="repeat" description="Pumilio" evidence="5">
    <location>
        <begin position="357"/>
        <end position="392"/>
    </location>
</feature>
<feature type="repeat" description="Pumilio" evidence="5">
    <location>
        <begin position="318"/>
        <end position="356"/>
    </location>
</feature>
<dbReference type="Pfam" id="PF22493">
    <property type="entry name" value="PUF_NOP9"/>
    <property type="match status" value="1"/>
</dbReference>
<organism evidence="7 8">
    <name type="scientific">Quillaja saponaria</name>
    <name type="common">Soap bark tree</name>
    <dbReference type="NCBI Taxonomy" id="32244"/>
    <lineage>
        <taxon>Eukaryota</taxon>
        <taxon>Viridiplantae</taxon>
        <taxon>Streptophyta</taxon>
        <taxon>Embryophyta</taxon>
        <taxon>Tracheophyta</taxon>
        <taxon>Spermatophyta</taxon>
        <taxon>Magnoliopsida</taxon>
        <taxon>eudicotyledons</taxon>
        <taxon>Gunneridae</taxon>
        <taxon>Pentapetalae</taxon>
        <taxon>rosids</taxon>
        <taxon>fabids</taxon>
        <taxon>Fabales</taxon>
        <taxon>Quillajaceae</taxon>
        <taxon>Quillaja</taxon>
    </lineage>
</organism>
<dbReference type="PROSITE" id="PS50302">
    <property type="entry name" value="PUM"/>
    <property type="match status" value="7"/>
</dbReference>
<dbReference type="PANTHER" id="PTHR12537">
    <property type="entry name" value="RNA BINDING PROTEIN PUMILIO-RELATED"/>
    <property type="match status" value="1"/>
</dbReference>
<dbReference type="AlphaFoldDB" id="A0AAD7M0C4"/>
<feature type="repeat" description="Pumilio" evidence="5">
    <location>
        <begin position="281"/>
        <end position="316"/>
    </location>
</feature>
<feature type="domain" description="PUM-HD" evidence="6">
    <location>
        <begin position="220"/>
        <end position="568"/>
    </location>
</feature>
<dbReference type="GO" id="GO:0006417">
    <property type="term" value="P:regulation of translation"/>
    <property type="evidence" value="ECO:0007669"/>
    <property type="project" value="UniProtKB-KW"/>
</dbReference>
<feature type="repeat" description="Pumilio" evidence="5">
    <location>
        <begin position="393"/>
        <end position="428"/>
    </location>
</feature>
<comment type="function">
    <text evidence="4">Sequence-specific RNA-binding protein that regulates translation and mRNA stability by binding the 3'-UTR of target mRNAs.</text>
</comment>
<protein>
    <submittedName>
        <fullName evidence="7">Pumilio-like protein</fullName>
    </submittedName>
</protein>
<keyword evidence="8" id="KW-1185">Reference proteome</keyword>
<evidence type="ECO:0000256" key="3">
    <source>
        <dbReference type="ARBA" id="ARBA00022884"/>
    </source>
</evidence>
<dbReference type="GO" id="GO:0005737">
    <property type="term" value="C:cytoplasm"/>
    <property type="evidence" value="ECO:0007669"/>
    <property type="project" value="TreeGrafter"/>
</dbReference>
<keyword evidence="1" id="KW-0677">Repeat</keyword>
<comment type="caution">
    <text evidence="7">The sequence shown here is derived from an EMBL/GenBank/DDBJ whole genome shotgun (WGS) entry which is preliminary data.</text>
</comment>
<feature type="repeat" description="Pumilio" evidence="5">
    <location>
        <begin position="245"/>
        <end position="280"/>
    </location>
</feature>
<dbReference type="InterPro" id="IPR033712">
    <property type="entry name" value="Pumilio_RNA-bd"/>
</dbReference>
<proteinExistence type="predicted"/>
<dbReference type="InterPro" id="IPR001313">
    <property type="entry name" value="Pumilio_RNA-bd_rpt"/>
</dbReference>
<dbReference type="SMART" id="SM00025">
    <property type="entry name" value="Pumilio"/>
    <property type="match status" value="8"/>
</dbReference>
<dbReference type="KEGG" id="qsa:O6P43_011788"/>
<keyword evidence="3" id="KW-0694">RNA-binding</keyword>
<sequence>MERKEEEYTKKISSPLMETFDYVPTFPENHPRLNPISENHIIRNPINQNHFFQNPISENNKSDPFFHQQSFGSMELGYNHVLDEGFSRERVETDLSRLTLSTPPRQSQFQFSNLVHDHGGFAADPHVGIGSHQLSYQQFKQLHRMRIESAVRGQMGFYGRPNGVPFLGNGGFQDTLPRSNSSVFPSYGQLGNNGTRTLAATRNHGASSCSHNRGRSINGLRMESFKPFRSSLNDNDIHFIGNLEDLKRQVILLAKDQYGCRLLQRKFNEGKQDEVEIILSEVKDHLHELMMDQFGNYFIQRIFQESNAGQMTEFLTLVIRNEQKLKDVCVDTHGTRAIQKLLEHLQTRQHISLVISALEHIIVTLSKSLNGNHVIQQCLKLFSREHQKLLLDEIAQNCLDIATDMKGCCLIQYCLDHADIGALEHLVAEIVAYALVLAESPYGNYVVQCAIGKNQPSLTENIMMQLIGKYVQLSMDKYGSHVVEFLLKYADEAHASMIIEEIMTSYSFLNVVQDPHGNYVVQTALQESKRMATPTIHWTLSTLIMNNYASLHSHPHGKRVLASARGSRPRV</sequence>
<feature type="repeat" description="Pumilio" evidence="5">
    <location>
        <begin position="465"/>
        <end position="500"/>
    </location>
</feature>
<dbReference type="Proteomes" id="UP001163823">
    <property type="component" value="Chromosome 5"/>
</dbReference>
<dbReference type="EMBL" id="JARAOO010000005">
    <property type="protein sequence ID" value="KAJ7967537.1"/>
    <property type="molecule type" value="Genomic_DNA"/>
</dbReference>
<dbReference type="GO" id="GO:0003729">
    <property type="term" value="F:mRNA binding"/>
    <property type="evidence" value="ECO:0007669"/>
    <property type="project" value="TreeGrafter"/>
</dbReference>
<dbReference type="InterPro" id="IPR033133">
    <property type="entry name" value="PUM-HD"/>
</dbReference>
<evidence type="ECO:0000313" key="7">
    <source>
        <dbReference type="EMBL" id="KAJ7967537.1"/>
    </source>
</evidence>
<name>A0AAD7M0C4_QUISA</name>
<feature type="repeat" description="Pumilio" evidence="5">
    <location>
        <begin position="429"/>
        <end position="464"/>
    </location>
</feature>
<dbReference type="InterPro" id="IPR011989">
    <property type="entry name" value="ARM-like"/>
</dbReference>
<evidence type="ECO:0000256" key="1">
    <source>
        <dbReference type="ARBA" id="ARBA00022737"/>
    </source>
</evidence>
<accession>A0AAD7M0C4</accession>
<dbReference type="Gene3D" id="1.25.10.10">
    <property type="entry name" value="Leucine-rich Repeat Variant"/>
    <property type="match status" value="1"/>
</dbReference>
<dbReference type="Pfam" id="PF00806">
    <property type="entry name" value="PUF"/>
    <property type="match status" value="1"/>
</dbReference>
<reference evidence="7" key="1">
    <citation type="journal article" date="2023" name="Science">
        <title>Elucidation of the pathway for biosynthesis of saponin adjuvants from the soapbark tree.</title>
        <authorList>
            <person name="Reed J."/>
            <person name="Orme A."/>
            <person name="El-Demerdash A."/>
            <person name="Owen C."/>
            <person name="Martin L.B.B."/>
            <person name="Misra R.C."/>
            <person name="Kikuchi S."/>
            <person name="Rejzek M."/>
            <person name="Martin A.C."/>
            <person name="Harkess A."/>
            <person name="Leebens-Mack J."/>
            <person name="Louveau T."/>
            <person name="Stephenson M.J."/>
            <person name="Osbourn A."/>
        </authorList>
    </citation>
    <scope>NUCLEOTIDE SEQUENCE</scope>
    <source>
        <strain evidence="7">S10</strain>
    </source>
</reference>
<dbReference type="SUPFAM" id="SSF48371">
    <property type="entry name" value="ARM repeat"/>
    <property type="match status" value="1"/>
</dbReference>
<evidence type="ECO:0000256" key="5">
    <source>
        <dbReference type="PROSITE-ProRule" id="PRU00317"/>
    </source>
</evidence>
<dbReference type="InterPro" id="IPR016024">
    <property type="entry name" value="ARM-type_fold"/>
</dbReference>
<evidence type="ECO:0000259" key="6">
    <source>
        <dbReference type="PROSITE" id="PS50303"/>
    </source>
</evidence>
<dbReference type="CDD" id="cd07920">
    <property type="entry name" value="Pumilio"/>
    <property type="match status" value="1"/>
</dbReference>
<gene>
    <name evidence="7" type="ORF">O6P43_011788</name>
</gene>
<dbReference type="PROSITE" id="PS50303">
    <property type="entry name" value="PUM_HD"/>
    <property type="match status" value="1"/>
</dbReference>
<dbReference type="PANTHER" id="PTHR12537:SF129">
    <property type="entry name" value="PUMILIO HOMOLOG 15-LIKE"/>
    <property type="match status" value="1"/>
</dbReference>
<evidence type="ECO:0000256" key="2">
    <source>
        <dbReference type="ARBA" id="ARBA00022845"/>
    </source>
</evidence>
<dbReference type="FunFam" id="1.25.10.10:FF:000237">
    <property type="entry name" value="Pumilio homolog 9"/>
    <property type="match status" value="1"/>
</dbReference>
<evidence type="ECO:0000313" key="8">
    <source>
        <dbReference type="Proteomes" id="UP001163823"/>
    </source>
</evidence>